<evidence type="ECO:0000256" key="1">
    <source>
        <dbReference type="ARBA" id="ARBA00022729"/>
    </source>
</evidence>
<dbReference type="RefSeq" id="WP_048897226.1">
    <property type="nucleotide sequence ID" value="NZ_AP024852.1"/>
</dbReference>
<evidence type="ECO:0000313" key="4">
    <source>
        <dbReference type="EMBL" id="PSW27107.1"/>
    </source>
</evidence>
<dbReference type="AlphaFoldDB" id="A0A0J8VFR6"/>
<dbReference type="Proteomes" id="UP000240481">
    <property type="component" value="Unassembled WGS sequence"/>
</dbReference>
<feature type="chain" id="PRO_5030009189" evidence="2">
    <location>
        <begin position="22"/>
        <end position="204"/>
    </location>
</feature>
<name>A0A0J8VFR6_9GAMM</name>
<dbReference type="OrthoDB" id="6397986at2"/>
<feature type="signal peptide" evidence="2">
    <location>
        <begin position="1"/>
        <end position="21"/>
    </location>
</feature>
<reference evidence="4 5" key="1">
    <citation type="submission" date="2018-01" db="EMBL/GenBank/DDBJ databases">
        <title>Whole genome sequencing of Histamine producing bacteria.</title>
        <authorList>
            <person name="Butler K."/>
        </authorList>
    </citation>
    <scope>NUCLEOTIDE SEQUENCE [LARGE SCALE GENOMIC DNA]</scope>
    <source>
        <strain evidence="4 5">DSM 24669</strain>
    </source>
</reference>
<organism evidence="4 5">
    <name type="scientific">Photobacterium swingsii</name>
    <dbReference type="NCBI Taxonomy" id="680026"/>
    <lineage>
        <taxon>Bacteria</taxon>
        <taxon>Pseudomonadati</taxon>
        <taxon>Pseudomonadota</taxon>
        <taxon>Gammaproteobacteria</taxon>
        <taxon>Vibrionales</taxon>
        <taxon>Vibrionaceae</taxon>
        <taxon>Photobacterium</taxon>
    </lineage>
</organism>
<accession>A0A0J8VFR6</accession>
<evidence type="ECO:0000259" key="3">
    <source>
        <dbReference type="Pfam" id="PF13462"/>
    </source>
</evidence>
<sequence length="204" mass="22645">MKKILLPLFVSLLALVGCNDASTPKEGVQYTTIATPITSTTAPVMEVFSLACGHCRNMEKILPEIKKLANTEVEQVHVTFNESAQLAAYIFYTAAIQSNGHPKPELMEQLFAYTQDKQEGATEEARKAQLISIFNQYSLLSPYELSEDQHKQVFEQMAKSEQIVANAEIASVPAFVVKGKYLVQSDAHESLEDLANTIKYLSQL</sequence>
<comment type="caution">
    <text evidence="4">The sequence shown here is derived from an EMBL/GenBank/DDBJ whole genome shotgun (WGS) entry which is preliminary data.</text>
</comment>
<keyword evidence="1 2" id="KW-0732">Signal</keyword>
<feature type="domain" description="Thioredoxin-like fold" evidence="3">
    <location>
        <begin position="42"/>
        <end position="197"/>
    </location>
</feature>
<dbReference type="InterPro" id="IPR023205">
    <property type="entry name" value="DsbA/DsbL"/>
</dbReference>
<proteinExistence type="predicted"/>
<dbReference type="InterPro" id="IPR036249">
    <property type="entry name" value="Thioredoxin-like_sf"/>
</dbReference>
<dbReference type="Gene3D" id="3.40.30.10">
    <property type="entry name" value="Glutaredoxin"/>
    <property type="match status" value="1"/>
</dbReference>
<dbReference type="CDD" id="cd03019">
    <property type="entry name" value="DsbA_DsbA"/>
    <property type="match status" value="1"/>
</dbReference>
<dbReference type="STRING" id="680026.AB733_01900"/>
<dbReference type="SUPFAM" id="SSF52833">
    <property type="entry name" value="Thioredoxin-like"/>
    <property type="match status" value="1"/>
</dbReference>
<keyword evidence="5" id="KW-1185">Reference proteome</keyword>
<gene>
    <name evidence="4" type="ORF">C9I94_03795</name>
</gene>
<dbReference type="PANTHER" id="PTHR35891">
    <property type="entry name" value="THIOL:DISULFIDE INTERCHANGE PROTEIN DSBA"/>
    <property type="match status" value="1"/>
</dbReference>
<evidence type="ECO:0000313" key="5">
    <source>
        <dbReference type="Proteomes" id="UP000240481"/>
    </source>
</evidence>
<protein>
    <submittedName>
        <fullName evidence="4">Thiol:disulfide interchange protein DsbA/DsbL</fullName>
    </submittedName>
</protein>
<dbReference type="InterPro" id="IPR050824">
    <property type="entry name" value="Thiol_disulfide_DsbA"/>
</dbReference>
<evidence type="ECO:0000256" key="2">
    <source>
        <dbReference type="SAM" id="SignalP"/>
    </source>
</evidence>
<dbReference type="Pfam" id="PF13462">
    <property type="entry name" value="Thioredoxin_4"/>
    <property type="match status" value="1"/>
</dbReference>
<dbReference type="EMBL" id="PYLZ01000001">
    <property type="protein sequence ID" value="PSW27107.1"/>
    <property type="molecule type" value="Genomic_DNA"/>
</dbReference>
<dbReference type="InterPro" id="IPR012336">
    <property type="entry name" value="Thioredoxin-like_fold"/>
</dbReference>
<dbReference type="PANTHER" id="PTHR35891:SF3">
    <property type="entry name" value="THIOL:DISULFIDE INTERCHANGE PROTEIN DSBL"/>
    <property type="match status" value="1"/>
</dbReference>
<dbReference type="PROSITE" id="PS51257">
    <property type="entry name" value="PROKAR_LIPOPROTEIN"/>
    <property type="match status" value="1"/>
</dbReference>